<protein>
    <submittedName>
        <fullName evidence="2">DUF4188 domain-containing protein</fullName>
    </submittedName>
</protein>
<sequence length="112" mass="12903">MYIAAFIYRPGQADDEFHRLSALIDEIAAGIPGFVGAESWRSPDGQLSNASYYWRDKDSLQAFATHPRHLDAKRQYRKWYDGYHVVISEVQRAYGDGSLRHFVPDSRRQPQG</sequence>
<dbReference type="SUPFAM" id="SSF54909">
    <property type="entry name" value="Dimeric alpha+beta barrel"/>
    <property type="match status" value="1"/>
</dbReference>
<dbReference type="PANTHER" id="PTHR37811:SF2">
    <property type="entry name" value="ABM DOMAIN-CONTAINING PROTEIN"/>
    <property type="match status" value="1"/>
</dbReference>
<reference evidence="2 3" key="1">
    <citation type="submission" date="2018-04" db="EMBL/GenBank/DDBJ databases">
        <title>Cupriavidus necator CR12 genome sequencing and assembly.</title>
        <authorList>
            <person name="Ben Fekih I."/>
            <person name="Mazhar H.S."/>
            <person name="Bello S.K."/>
            <person name="Rensing C."/>
        </authorList>
    </citation>
    <scope>NUCLEOTIDE SEQUENCE [LARGE SCALE GENOMIC DNA]</scope>
    <source>
        <strain evidence="2 3">CR12</strain>
    </source>
</reference>
<dbReference type="InterPro" id="IPR007138">
    <property type="entry name" value="ABM_dom"/>
</dbReference>
<evidence type="ECO:0000313" key="2">
    <source>
        <dbReference type="EMBL" id="RCJ04118.1"/>
    </source>
</evidence>
<dbReference type="InterPro" id="IPR052936">
    <property type="entry name" value="Jasmonate_Hydroxylase-like"/>
</dbReference>
<proteinExistence type="predicted"/>
<gene>
    <name evidence="2" type="ORF">DDK22_33595</name>
</gene>
<dbReference type="EMBL" id="QDHA01000111">
    <property type="protein sequence ID" value="RCJ04118.1"/>
    <property type="molecule type" value="Genomic_DNA"/>
</dbReference>
<dbReference type="Pfam" id="PF13826">
    <property type="entry name" value="Monooxy_af470-like"/>
    <property type="match status" value="1"/>
</dbReference>
<dbReference type="RefSeq" id="WP_013953561.1">
    <property type="nucleotide sequence ID" value="NZ_CP068435.1"/>
</dbReference>
<dbReference type="InterPro" id="IPR011008">
    <property type="entry name" value="Dimeric_a/b-barrel"/>
</dbReference>
<dbReference type="InterPro" id="IPR025444">
    <property type="entry name" value="Monooxy_af470"/>
</dbReference>
<dbReference type="PROSITE" id="PS51725">
    <property type="entry name" value="ABM"/>
    <property type="match status" value="1"/>
</dbReference>
<dbReference type="GeneID" id="34306067"/>
<accession>A0A367P8E3</accession>
<evidence type="ECO:0000313" key="3">
    <source>
        <dbReference type="Proteomes" id="UP000253501"/>
    </source>
</evidence>
<evidence type="ECO:0000259" key="1">
    <source>
        <dbReference type="PROSITE" id="PS51725"/>
    </source>
</evidence>
<feature type="domain" description="ABM" evidence="1">
    <location>
        <begin position="1"/>
        <end position="90"/>
    </location>
</feature>
<comment type="caution">
    <text evidence="2">The sequence shown here is derived from an EMBL/GenBank/DDBJ whole genome shotgun (WGS) entry which is preliminary data.</text>
</comment>
<dbReference type="PANTHER" id="PTHR37811">
    <property type="entry name" value="BLL5343 PROTEIN"/>
    <property type="match status" value="1"/>
</dbReference>
<name>A0A367P8E3_CUPNE</name>
<dbReference type="Proteomes" id="UP000253501">
    <property type="component" value="Unassembled WGS sequence"/>
</dbReference>
<organism evidence="2 3">
    <name type="scientific">Cupriavidus necator</name>
    <name type="common">Alcaligenes eutrophus</name>
    <name type="synonym">Ralstonia eutropha</name>
    <dbReference type="NCBI Taxonomy" id="106590"/>
    <lineage>
        <taxon>Bacteria</taxon>
        <taxon>Pseudomonadati</taxon>
        <taxon>Pseudomonadota</taxon>
        <taxon>Betaproteobacteria</taxon>
        <taxon>Burkholderiales</taxon>
        <taxon>Burkholderiaceae</taxon>
        <taxon>Cupriavidus</taxon>
    </lineage>
</organism>
<dbReference type="AlphaFoldDB" id="A0A367P8E3"/>
<dbReference type="Gene3D" id="3.30.70.100">
    <property type="match status" value="1"/>
</dbReference>